<keyword evidence="2" id="KW-1003">Cell membrane</keyword>
<reference evidence="8" key="1">
    <citation type="submission" date="2021-01" db="EMBL/GenBank/DDBJ databases">
        <title>Whole genome shotgun sequence of Virgisporangium aliadipatigenens NBRC 105644.</title>
        <authorList>
            <person name="Komaki H."/>
            <person name="Tamura T."/>
        </authorList>
    </citation>
    <scope>NUCLEOTIDE SEQUENCE</scope>
    <source>
        <strain evidence="8">NBRC 105644</strain>
    </source>
</reference>
<evidence type="ECO:0000256" key="3">
    <source>
        <dbReference type="ARBA" id="ARBA00022692"/>
    </source>
</evidence>
<dbReference type="Proteomes" id="UP000619260">
    <property type="component" value="Unassembled WGS sequence"/>
</dbReference>
<evidence type="ECO:0000256" key="5">
    <source>
        <dbReference type="ARBA" id="ARBA00023136"/>
    </source>
</evidence>
<protein>
    <submittedName>
        <fullName evidence="8">Type II secretion system protein</fullName>
    </submittedName>
</protein>
<evidence type="ECO:0000259" key="7">
    <source>
        <dbReference type="Pfam" id="PF00482"/>
    </source>
</evidence>
<name>A0A8J3YW28_9ACTN</name>
<evidence type="ECO:0000256" key="6">
    <source>
        <dbReference type="SAM" id="Phobius"/>
    </source>
</evidence>
<evidence type="ECO:0000313" key="8">
    <source>
        <dbReference type="EMBL" id="GIJ50856.1"/>
    </source>
</evidence>
<comment type="caution">
    <text evidence="8">The sequence shown here is derived from an EMBL/GenBank/DDBJ whole genome shotgun (WGS) entry which is preliminary data.</text>
</comment>
<evidence type="ECO:0000313" key="9">
    <source>
        <dbReference type="Proteomes" id="UP000619260"/>
    </source>
</evidence>
<proteinExistence type="predicted"/>
<dbReference type="PANTHER" id="PTHR35007">
    <property type="entry name" value="INTEGRAL MEMBRANE PROTEIN-RELATED"/>
    <property type="match status" value="1"/>
</dbReference>
<comment type="subcellular location">
    <subcellularLocation>
        <location evidence="1">Cell membrane</location>
        <topology evidence="1">Multi-pass membrane protein</topology>
    </subcellularLocation>
</comment>
<accession>A0A8J3YW28</accession>
<dbReference type="EMBL" id="BOPF01000040">
    <property type="protein sequence ID" value="GIJ50856.1"/>
    <property type="molecule type" value="Genomic_DNA"/>
</dbReference>
<gene>
    <name evidence="8" type="ORF">Val02_77420</name>
</gene>
<keyword evidence="9" id="KW-1185">Reference proteome</keyword>
<evidence type="ECO:0000256" key="1">
    <source>
        <dbReference type="ARBA" id="ARBA00004651"/>
    </source>
</evidence>
<keyword evidence="4 6" id="KW-1133">Transmembrane helix</keyword>
<dbReference type="GO" id="GO:0005886">
    <property type="term" value="C:plasma membrane"/>
    <property type="evidence" value="ECO:0007669"/>
    <property type="project" value="UniProtKB-SubCell"/>
</dbReference>
<feature type="transmembrane region" description="Helical" evidence="6">
    <location>
        <begin position="275"/>
        <end position="297"/>
    </location>
</feature>
<feature type="domain" description="Type II secretion system protein GspF" evidence="7">
    <location>
        <begin position="167"/>
        <end position="292"/>
    </location>
</feature>
<keyword evidence="3 6" id="KW-0812">Transmembrane</keyword>
<evidence type="ECO:0000256" key="2">
    <source>
        <dbReference type="ARBA" id="ARBA00022475"/>
    </source>
</evidence>
<organism evidence="8 9">
    <name type="scientific">Virgisporangium aliadipatigenens</name>
    <dbReference type="NCBI Taxonomy" id="741659"/>
    <lineage>
        <taxon>Bacteria</taxon>
        <taxon>Bacillati</taxon>
        <taxon>Actinomycetota</taxon>
        <taxon>Actinomycetes</taxon>
        <taxon>Micromonosporales</taxon>
        <taxon>Micromonosporaceae</taxon>
        <taxon>Virgisporangium</taxon>
    </lineage>
</organism>
<dbReference type="AlphaFoldDB" id="A0A8J3YW28"/>
<evidence type="ECO:0000256" key="4">
    <source>
        <dbReference type="ARBA" id="ARBA00022989"/>
    </source>
</evidence>
<dbReference type="Pfam" id="PF00482">
    <property type="entry name" value="T2SSF"/>
    <property type="match status" value="1"/>
</dbReference>
<keyword evidence="5 6" id="KW-0472">Membrane</keyword>
<dbReference type="RefSeq" id="WP_203904279.1">
    <property type="nucleotide sequence ID" value="NZ_BOPF01000040.1"/>
</dbReference>
<dbReference type="PANTHER" id="PTHR35007:SF2">
    <property type="entry name" value="PILUS ASSEMBLE PROTEIN"/>
    <property type="match status" value="1"/>
</dbReference>
<sequence>MALLVVGLVALCAALAAGVVAITAPAAGDARVARSLAAIEQGYSAVLRAPARRGRISLLLAPLYRPLLRAGTALTPAGQRARLQRYLDYAGNPPGWIIERVLVAKAAGLVAGEVCGLVLGLFAGGAEAVLLGAVLGPVAGFLAPDARLYGKGRDRQDELRLTLPDVLDTLTICVEAGQGFDAALAQVARNGRGPLMGETARVLQEMRIGKSRAEALRSLAARTTVPELKGFASAVVQASELGVPVAQVLREQSREMRLKHRQRAEETAQKIPVKILFPTLLCLFPALFIVVIGPGVLSMIKYL</sequence>
<dbReference type="InterPro" id="IPR018076">
    <property type="entry name" value="T2SS_GspF_dom"/>
</dbReference>